<evidence type="ECO:0000256" key="12">
    <source>
        <dbReference type="SAM" id="SignalP"/>
    </source>
</evidence>
<accession>A0ABD2XMA8</accession>
<feature type="chain" id="PRO_5044840977" description="Protein amnionless" evidence="12">
    <location>
        <begin position="27"/>
        <end position="505"/>
    </location>
</feature>
<evidence type="ECO:0000256" key="3">
    <source>
        <dbReference type="ARBA" id="ARBA00022448"/>
    </source>
</evidence>
<reference evidence="13 14" key="1">
    <citation type="journal article" date="2024" name="bioRxiv">
        <title>A reference genome for Trichogramma kaykai: A tiny desert-dwelling parasitoid wasp with competing sex-ratio distorters.</title>
        <authorList>
            <person name="Culotta J."/>
            <person name="Lindsey A.R."/>
        </authorList>
    </citation>
    <scope>NUCLEOTIDE SEQUENCE [LARGE SCALE GENOMIC DNA]</scope>
    <source>
        <strain evidence="13 14">KSX58</strain>
    </source>
</reference>
<dbReference type="AlphaFoldDB" id="A0ABD2XMA8"/>
<dbReference type="InterPro" id="IPR026112">
    <property type="entry name" value="AMN"/>
</dbReference>
<feature type="transmembrane region" description="Helical" evidence="11">
    <location>
        <begin position="366"/>
        <end position="386"/>
    </location>
</feature>
<dbReference type="PANTHER" id="PTHR14995">
    <property type="entry name" value="AMNIONLESS"/>
    <property type="match status" value="1"/>
</dbReference>
<feature type="region of interest" description="Disordered" evidence="10">
    <location>
        <begin position="483"/>
        <end position="505"/>
    </location>
</feature>
<evidence type="ECO:0000256" key="8">
    <source>
        <dbReference type="ARBA" id="ARBA00022989"/>
    </source>
</evidence>
<sequence>MESSESIGRLLIVSILVLRYATSSSGVEKFWRPTDAKSNWSNPMNWLEGRRPELSDTASKLVFPREMRHVVGMPRSIDRHRRLELRGIELADNGQVALPVDGIVSIEDEAKNSSLLSESRWLPDRAYLWMDTANWNGSNEAVPHLERLPCQSDRVVLPSSEEIFSITLPLSRSVSVGSVRLADRNRSLSAWRWREIVRDGPEFDVDRRRSRPVDYSQLENCERCRCQAGDLDEYLAELCSLRRAECGPLRCEYPLRVEGHCCPYCGARARLSRRSLGSTARRVARDILAPYHRILAWHLRYTWLDDDGTSEILIREKKAAYEGSDIVIALAELVAALRDEGVEVLSAESSGAPLSERLLLRALAPVLLWLLLVCAIFIVVCLASGYPISEIYSTTREIGALIFLSSKTKAVGRSVAFARFENIPEPGVQLVEEEKPSKPYLPKKKRAAARRNISIPGGGAGSFFRKSQLDESLSLVSLESCAAVKDQDDDEEENREDFDKVIELS</sequence>
<feature type="signal peptide" evidence="12">
    <location>
        <begin position="1"/>
        <end position="26"/>
    </location>
</feature>
<evidence type="ECO:0000256" key="5">
    <source>
        <dbReference type="ARBA" id="ARBA00022692"/>
    </source>
</evidence>
<keyword evidence="7" id="KW-0653">Protein transport</keyword>
<evidence type="ECO:0000313" key="14">
    <source>
        <dbReference type="Proteomes" id="UP001627154"/>
    </source>
</evidence>
<evidence type="ECO:0000256" key="9">
    <source>
        <dbReference type="ARBA" id="ARBA00023136"/>
    </source>
</evidence>
<evidence type="ECO:0000256" key="10">
    <source>
        <dbReference type="SAM" id="MobiDB-lite"/>
    </source>
</evidence>
<evidence type="ECO:0000256" key="2">
    <source>
        <dbReference type="ARBA" id="ARBA00021200"/>
    </source>
</evidence>
<evidence type="ECO:0000256" key="4">
    <source>
        <dbReference type="ARBA" id="ARBA00022475"/>
    </source>
</evidence>
<name>A0ABD2XMA8_9HYME</name>
<keyword evidence="4" id="KW-1003">Cell membrane</keyword>
<keyword evidence="14" id="KW-1185">Reference proteome</keyword>
<dbReference type="Pfam" id="PF14828">
    <property type="entry name" value="Amnionless"/>
    <property type="match status" value="1"/>
</dbReference>
<evidence type="ECO:0000256" key="1">
    <source>
        <dbReference type="ARBA" id="ARBA00004251"/>
    </source>
</evidence>
<feature type="compositionally biased region" description="Acidic residues" evidence="10">
    <location>
        <begin position="487"/>
        <end position="496"/>
    </location>
</feature>
<evidence type="ECO:0000313" key="13">
    <source>
        <dbReference type="EMBL" id="KAL3406173.1"/>
    </source>
</evidence>
<comment type="caution">
    <text evidence="13">The sequence shown here is derived from an EMBL/GenBank/DDBJ whole genome shotgun (WGS) entry which is preliminary data.</text>
</comment>
<organism evidence="13 14">
    <name type="scientific">Trichogramma kaykai</name>
    <dbReference type="NCBI Taxonomy" id="54128"/>
    <lineage>
        <taxon>Eukaryota</taxon>
        <taxon>Metazoa</taxon>
        <taxon>Ecdysozoa</taxon>
        <taxon>Arthropoda</taxon>
        <taxon>Hexapoda</taxon>
        <taxon>Insecta</taxon>
        <taxon>Pterygota</taxon>
        <taxon>Neoptera</taxon>
        <taxon>Endopterygota</taxon>
        <taxon>Hymenoptera</taxon>
        <taxon>Apocrita</taxon>
        <taxon>Proctotrupomorpha</taxon>
        <taxon>Chalcidoidea</taxon>
        <taxon>Trichogrammatidae</taxon>
        <taxon>Trichogramma</taxon>
    </lineage>
</organism>
<keyword evidence="8 11" id="KW-1133">Transmembrane helix</keyword>
<dbReference type="PANTHER" id="PTHR14995:SF2">
    <property type="entry name" value="PROTEIN AMNIONLESS"/>
    <property type="match status" value="1"/>
</dbReference>
<keyword evidence="3" id="KW-0813">Transport</keyword>
<comment type="subcellular location">
    <subcellularLocation>
        <location evidence="1">Cell membrane</location>
        <topology evidence="1">Single-pass type I membrane protein</topology>
    </subcellularLocation>
</comment>
<dbReference type="GO" id="GO:0005886">
    <property type="term" value="C:plasma membrane"/>
    <property type="evidence" value="ECO:0007669"/>
    <property type="project" value="UniProtKB-SubCell"/>
</dbReference>
<evidence type="ECO:0000256" key="6">
    <source>
        <dbReference type="ARBA" id="ARBA00022729"/>
    </source>
</evidence>
<dbReference type="GO" id="GO:0015031">
    <property type="term" value="P:protein transport"/>
    <property type="evidence" value="ECO:0007669"/>
    <property type="project" value="UniProtKB-KW"/>
</dbReference>
<evidence type="ECO:0000256" key="7">
    <source>
        <dbReference type="ARBA" id="ARBA00022927"/>
    </source>
</evidence>
<dbReference type="EMBL" id="JBJJXI010000019">
    <property type="protein sequence ID" value="KAL3406173.1"/>
    <property type="molecule type" value="Genomic_DNA"/>
</dbReference>
<evidence type="ECO:0000256" key="11">
    <source>
        <dbReference type="SAM" id="Phobius"/>
    </source>
</evidence>
<keyword evidence="6 12" id="KW-0732">Signal</keyword>
<gene>
    <name evidence="13" type="ORF">TKK_001549</name>
</gene>
<keyword evidence="9 11" id="KW-0472">Membrane</keyword>
<proteinExistence type="predicted"/>
<dbReference type="Proteomes" id="UP001627154">
    <property type="component" value="Unassembled WGS sequence"/>
</dbReference>
<protein>
    <recommendedName>
        <fullName evidence="2">Protein amnionless</fullName>
    </recommendedName>
</protein>
<keyword evidence="5 11" id="KW-0812">Transmembrane</keyword>